<comment type="caution">
    <text evidence="2">The sequence shown here is derived from an EMBL/GenBank/DDBJ whole genome shotgun (WGS) entry which is preliminary data.</text>
</comment>
<dbReference type="PROSITE" id="PS50943">
    <property type="entry name" value="HTH_CROC1"/>
    <property type="match status" value="1"/>
</dbReference>
<evidence type="ECO:0000313" key="2">
    <source>
        <dbReference type="EMBL" id="KEO84401.1"/>
    </source>
</evidence>
<dbReference type="PANTHER" id="PTHR37038">
    <property type="entry name" value="TRANSCRIPTIONAL REGULATOR-RELATED"/>
    <property type="match status" value="1"/>
</dbReference>
<evidence type="ECO:0000259" key="1">
    <source>
        <dbReference type="PROSITE" id="PS50943"/>
    </source>
</evidence>
<dbReference type="Pfam" id="PF01381">
    <property type="entry name" value="HTH_3"/>
    <property type="match status" value="1"/>
</dbReference>
<dbReference type="InterPro" id="IPR011990">
    <property type="entry name" value="TPR-like_helical_dom_sf"/>
</dbReference>
<dbReference type="SUPFAM" id="SSF48452">
    <property type="entry name" value="TPR-like"/>
    <property type="match status" value="1"/>
</dbReference>
<dbReference type="InterPro" id="IPR001387">
    <property type="entry name" value="Cro/C1-type_HTH"/>
</dbReference>
<dbReference type="OrthoDB" id="2470999at2"/>
<dbReference type="SUPFAM" id="SSF47413">
    <property type="entry name" value="lambda repressor-like DNA-binding domains"/>
    <property type="match status" value="1"/>
</dbReference>
<reference evidence="2 3" key="1">
    <citation type="journal article" date="2013" name="Int. J. Syst. Evol. Microbiol.">
        <title>Tumebacillus flagellatus sp. nov., an alpha-amylase/pullulanase-producing bacterium isolated from cassava wastewater.</title>
        <authorList>
            <person name="Wang Q."/>
            <person name="Xie N."/>
            <person name="Qin Y."/>
            <person name="Shen N."/>
            <person name="Zhu J."/>
            <person name="Mi H."/>
            <person name="Huang R."/>
        </authorList>
    </citation>
    <scope>NUCLEOTIDE SEQUENCE [LARGE SCALE GENOMIC DNA]</scope>
    <source>
        <strain evidence="2 3">GST4</strain>
    </source>
</reference>
<dbReference type="InterPro" id="IPR010982">
    <property type="entry name" value="Lambda_DNA-bd_dom_sf"/>
</dbReference>
<organism evidence="2 3">
    <name type="scientific">Tumebacillus flagellatus</name>
    <dbReference type="NCBI Taxonomy" id="1157490"/>
    <lineage>
        <taxon>Bacteria</taxon>
        <taxon>Bacillati</taxon>
        <taxon>Bacillota</taxon>
        <taxon>Bacilli</taxon>
        <taxon>Bacillales</taxon>
        <taxon>Alicyclobacillaceae</taxon>
        <taxon>Tumebacillus</taxon>
    </lineage>
</organism>
<name>A0A074LQH9_9BACL</name>
<dbReference type="CDD" id="cd00093">
    <property type="entry name" value="HTH_XRE"/>
    <property type="match status" value="1"/>
</dbReference>
<dbReference type="InterPro" id="IPR053163">
    <property type="entry name" value="HTH-type_regulator_Rgg"/>
</dbReference>
<dbReference type="SMART" id="SM00530">
    <property type="entry name" value="HTH_XRE"/>
    <property type="match status" value="1"/>
</dbReference>
<dbReference type="Proteomes" id="UP000027931">
    <property type="component" value="Unassembled WGS sequence"/>
</dbReference>
<dbReference type="EMBL" id="JMIR01000004">
    <property type="protein sequence ID" value="KEO84401.1"/>
    <property type="molecule type" value="Genomic_DNA"/>
</dbReference>
<dbReference type="STRING" id="1157490.EL26_04675"/>
<dbReference type="Gene3D" id="1.25.40.10">
    <property type="entry name" value="Tetratricopeptide repeat domain"/>
    <property type="match status" value="1"/>
</dbReference>
<dbReference type="GO" id="GO:0003677">
    <property type="term" value="F:DNA binding"/>
    <property type="evidence" value="ECO:0007669"/>
    <property type="project" value="InterPro"/>
</dbReference>
<accession>A0A074LQH9</accession>
<dbReference type="AlphaFoldDB" id="A0A074LQH9"/>
<protein>
    <recommendedName>
        <fullName evidence="1">HTH cro/C1-type domain-containing protein</fullName>
    </recommendedName>
</protein>
<dbReference type="eggNOG" id="COG1396">
    <property type="taxonomic scope" value="Bacteria"/>
</dbReference>
<gene>
    <name evidence="2" type="ORF">EL26_04675</name>
</gene>
<keyword evidence="3" id="KW-1185">Reference proteome</keyword>
<dbReference type="PANTHER" id="PTHR37038:SF14">
    <property type="entry name" value="TRANSCRIPTIONAL ACTIVATOR"/>
    <property type="match status" value="1"/>
</dbReference>
<sequence length="432" mass="49359">MEMAIIGERIKELRIARNMTQVELSEGLCTSSMISQIESGKARPSYQMLSEIADRLQVSMEYFVEDSKPNQEYTTACRAAKMAVAGRNYTQAAELIQLLLNSQKSQQDAVPLLLDLLVCYLELGKRDLAVRLIEMLEREAKQNDEYAMLARMHQHRGTLHAQARDFRKAALEIQRALDTLAHVEKPDPHVHARLLFQLAEAQAKLGRTEEALALSARSTAYFKHARKISDQAHTCLQLAKSASEHAQHRQAILFAERARHLSDVVRQRVEGERCRMGRALWFARNRSSSEEARNLLQETVRRLHKLGNLEEAGLAALQLARLHLQADDVPAAEAARAQAERWIPAAHPARRQLQALQGRLDGKNRRFRQGKRLLQEVADHFYDHRRLFEWEEAVSDLAGVYAEEENYRKASRLLLQARQQNRGVLFERGVCL</sequence>
<feature type="domain" description="HTH cro/C1-type" evidence="1">
    <location>
        <begin position="10"/>
        <end position="63"/>
    </location>
</feature>
<evidence type="ECO:0000313" key="3">
    <source>
        <dbReference type="Proteomes" id="UP000027931"/>
    </source>
</evidence>
<proteinExistence type="predicted"/>